<proteinExistence type="predicted"/>
<name>A0A8J5JED4_HOMAM</name>
<dbReference type="EMBL" id="JAHLQT010045200">
    <property type="protein sequence ID" value="KAG7154120.1"/>
    <property type="molecule type" value="Genomic_DNA"/>
</dbReference>
<feature type="non-terminal residue" evidence="1">
    <location>
        <position position="183"/>
    </location>
</feature>
<keyword evidence="2" id="KW-1185">Reference proteome</keyword>
<dbReference type="AlphaFoldDB" id="A0A8J5JED4"/>
<sequence length="183" mass="20356">MSFGHLSGHGFNIHGRWGPGGVFQVGYKRRLSGGVQVSSRWAPGGVFREGSRWSPRAVFRVGSKSRISGGVQKECSRWGPGGVFHVGSRRCLTREVQKSYFSGIQVSSSWGPEDVFQEGSRRRLSGEQSRHKQQLIDGGLDSSRLNLQADLCKTEHKSLVAAMDTTQTQRRILLRASRGDRWL</sequence>
<dbReference type="Proteomes" id="UP000747542">
    <property type="component" value="Unassembled WGS sequence"/>
</dbReference>
<comment type="caution">
    <text evidence="1">The sequence shown here is derived from an EMBL/GenBank/DDBJ whole genome shotgun (WGS) entry which is preliminary data.</text>
</comment>
<gene>
    <name evidence="1" type="ORF">Hamer_G028748</name>
</gene>
<evidence type="ECO:0000313" key="1">
    <source>
        <dbReference type="EMBL" id="KAG7154120.1"/>
    </source>
</evidence>
<protein>
    <submittedName>
        <fullName evidence="1">Uncharacterized protein</fullName>
    </submittedName>
</protein>
<organism evidence="1 2">
    <name type="scientific">Homarus americanus</name>
    <name type="common">American lobster</name>
    <dbReference type="NCBI Taxonomy" id="6706"/>
    <lineage>
        <taxon>Eukaryota</taxon>
        <taxon>Metazoa</taxon>
        <taxon>Ecdysozoa</taxon>
        <taxon>Arthropoda</taxon>
        <taxon>Crustacea</taxon>
        <taxon>Multicrustacea</taxon>
        <taxon>Malacostraca</taxon>
        <taxon>Eumalacostraca</taxon>
        <taxon>Eucarida</taxon>
        <taxon>Decapoda</taxon>
        <taxon>Pleocyemata</taxon>
        <taxon>Astacidea</taxon>
        <taxon>Nephropoidea</taxon>
        <taxon>Nephropidae</taxon>
        <taxon>Homarus</taxon>
    </lineage>
</organism>
<evidence type="ECO:0000313" key="2">
    <source>
        <dbReference type="Proteomes" id="UP000747542"/>
    </source>
</evidence>
<accession>A0A8J5JED4</accession>
<reference evidence="1" key="1">
    <citation type="journal article" date="2021" name="Sci. Adv.">
        <title>The American lobster genome reveals insights on longevity, neural, and immune adaptations.</title>
        <authorList>
            <person name="Polinski J.M."/>
            <person name="Zimin A.V."/>
            <person name="Clark K.F."/>
            <person name="Kohn A.B."/>
            <person name="Sadowski N."/>
            <person name="Timp W."/>
            <person name="Ptitsyn A."/>
            <person name="Khanna P."/>
            <person name="Romanova D.Y."/>
            <person name="Williams P."/>
            <person name="Greenwood S.J."/>
            <person name="Moroz L.L."/>
            <person name="Walt D.R."/>
            <person name="Bodnar A.G."/>
        </authorList>
    </citation>
    <scope>NUCLEOTIDE SEQUENCE</scope>
    <source>
        <strain evidence="1">GMGI-L3</strain>
    </source>
</reference>